<dbReference type="AlphaFoldDB" id="A0AB36DUB2"/>
<name>A0AB36DUB2_9PAST</name>
<organism evidence="1 2">
    <name type="scientific">Gallibacterium genomosp. 1</name>
    <dbReference type="NCBI Taxonomy" id="155515"/>
    <lineage>
        <taxon>Bacteria</taxon>
        <taxon>Pseudomonadati</taxon>
        <taxon>Pseudomonadota</taxon>
        <taxon>Gammaproteobacteria</taxon>
        <taxon>Pasteurellales</taxon>
        <taxon>Pasteurellaceae</taxon>
        <taxon>Gallibacterium</taxon>
    </lineage>
</organism>
<proteinExistence type="predicted"/>
<evidence type="ECO:0000313" key="2">
    <source>
        <dbReference type="Proteomes" id="UP000092594"/>
    </source>
</evidence>
<comment type="caution">
    <text evidence="1">The sequence shown here is derived from an EMBL/GenBank/DDBJ whole genome shotgun (WGS) entry which is preliminary data.</text>
</comment>
<evidence type="ECO:0000313" key="1">
    <source>
        <dbReference type="EMBL" id="OBW98680.1"/>
    </source>
</evidence>
<protein>
    <submittedName>
        <fullName evidence="1">Uncharacterized protein</fullName>
    </submittedName>
</protein>
<dbReference type="Proteomes" id="UP000092594">
    <property type="component" value="Unassembled WGS sequence"/>
</dbReference>
<sequence>MLSERLAKAIQTNLNHSCDEFDPHLLIGLKMIEKMRGRQTHPSNQEVENQWRTECLSTLARKWELAEELVRLESSYPSMKGILQEYLIALQNAIVDKVKGK</sequence>
<keyword evidence="2" id="KW-1185">Reference proteome</keyword>
<dbReference type="RefSeq" id="WP_065231658.1">
    <property type="nucleotide sequence ID" value="NZ_JTJP01000055.1"/>
</dbReference>
<accession>A0AB36DUB2</accession>
<reference evidence="1 2" key="1">
    <citation type="submission" date="2014-11" db="EMBL/GenBank/DDBJ databases">
        <title>Pan-genome of Gallibacterium spp.</title>
        <authorList>
            <person name="Kudirkiene E."/>
            <person name="Bojesen A.M."/>
        </authorList>
    </citation>
    <scope>NUCLEOTIDE SEQUENCE [LARGE SCALE GENOMIC DNA]</scope>
    <source>
        <strain evidence="1 2">Gerl. 2740/89</strain>
    </source>
</reference>
<gene>
    <name evidence="1" type="ORF">QV05_10530</name>
</gene>
<dbReference type="EMBL" id="JTJQ01000040">
    <property type="protein sequence ID" value="OBW98680.1"/>
    <property type="molecule type" value="Genomic_DNA"/>
</dbReference>